<dbReference type="AlphaFoldDB" id="A0A1W1Z6R7"/>
<feature type="domain" description="Ig-like" evidence="2">
    <location>
        <begin position="324"/>
        <end position="402"/>
    </location>
</feature>
<evidence type="ECO:0000256" key="1">
    <source>
        <dbReference type="SAM" id="SignalP"/>
    </source>
</evidence>
<keyword evidence="4" id="KW-1185">Reference proteome</keyword>
<keyword evidence="1" id="KW-0732">Signal</keyword>
<dbReference type="Pfam" id="PF13585">
    <property type="entry name" value="CHU_C"/>
    <property type="match status" value="1"/>
</dbReference>
<dbReference type="Pfam" id="PF19081">
    <property type="entry name" value="Ig_7"/>
    <property type="match status" value="1"/>
</dbReference>
<dbReference type="EMBL" id="FWXO01000001">
    <property type="protein sequence ID" value="SMC44002.1"/>
    <property type="molecule type" value="Genomic_DNA"/>
</dbReference>
<dbReference type="InterPro" id="IPR044023">
    <property type="entry name" value="Ig_7"/>
</dbReference>
<gene>
    <name evidence="3" type="ORF">SAMN05660703_1210</name>
</gene>
<organism evidence="3 4">
    <name type="scientific">Cellulophaga tyrosinoxydans</name>
    <dbReference type="NCBI Taxonomy" id="504486"/>
    <lineage>
        <taxon>Bacteria</taxon>
        <taxon>Pseudomonadati</taxon>
        <taxon>Bacteroidota</taxon>
        <taxon>Flavobacteriia</taxon>
        <taxon>Flavobacteriales</taxon>
        <taxon>Flavobacteriaceae</taxon>
        <taxon>Cellulophaga</taxon>
    </lineage>
</organism>
<feature type="signal peptide" evidence="1">
    <location>
        <begin position="1"/>
        <end position="24"/>
    </location>
</feature>
<dbReference type="NCBIfam" id="TIGR04131">
    <property type="entry name" value="Bac_Flav_CTERM"/>
    <property type="match status" value="1"/>
</dbReference>
<dbReference type="Gene3D" id="2.60.40.2700">
    <property type="match status" value="1"/>
</dbReference>
<dbReference type="Gene3D" id="2.60.40.740">
    <property type="match status" value="1"/>
</dbReference>
<evidence type="ECO:0000259" key="2">
    <source>
        <dbReference type="Pfam" id="PF19081"/>
    </source>
</evidence>
<dbReference type="STRING" id="504486.SAMN05660703_1210"/>
<dbReference type="RefSeq" id="WP_084060474.1">
    <property type="nucleotide sequence ID" value="NZ_FWXO01000001.1"/>
</dbReference>
<dbReference type="Proteomes" id="UP000192360">
    <property type="component" value="Unassembled WGS sequence"/>
</dbReference>
<accession>A0A1W1Z6R7</accession>
<feature type="chain" id="PRO_5012958338" evidence="1">
    <location>
        <begin position="25"/>
        <end position="625"/>
    </location>
</feature>
<reference evidence="3 4" key="1">
    <citation type="submission" date="2017-04" db="EMBL/GenBank/DDBJ databases">
        <authorList>
            <person name="Afonso C.L."/>
            <person name="Miller P.J."/>
            <person name="Scott M.A."/>
            <person name="Spackman E."/>
            <person name="Goraichik I."/>
            <person name="Dimitrov K.M."/>
            <person name="Suarez D.L."/>
            <person name="Swayne D.E."/>
        </authorList>
    </citation>
    <scope>NUCLEOTIDE SEQUENCE [LARGE SCALE GENOMIC DNA]</scope>
    <source>
        <strain evidence="3 4">DSM 21164</strain>
    </source>
</reference>
<name>A0A1W1Z6R7_9FLAO</name>
<evidence type="ECO:0000313" key="3">
    <source>
        <dbReference type="EMBL" id="SMC44002.1"/>
    </source>
</evidence>
<dbReference type="OrthoDB" id="1652165at2"/>
<sequence length="625" mass="68383">MNTICKILILNFFVLGLSIHSGNAQLGFCTGNSGDPIFTETFGSGTTAGPALAAGITTYTFTNGTPNDGSYTISNRTNFYNWHDSADHTPNDTNGKSLVVNADFTPGEFYRRTVTGLCENTSYEFSSWLINLLPAGSCNGGGIPINVKFQIWDATDTNLLATGDTGNIPNRTSPIWEQYGLVFQTVPGQTSVILKMINNGPGGCGNDLAIDDIVFRTCGDYIDIQDNQNRTNIEACQVNGAVSTTITASPDFSIYATHAYQWQESSDGINWTDIPGATTQNYATPPLLATSYYRVKVAEDAVNLANQLCSTVSEIFDILIIAQPSNPLSNGDVQACVNETKTVSASVPNFATINWYDAPTGGNLLSEKSLEYHPTTPGTYYAEARTLLRDCPSAGRTAVTIQFIDLPVVIDENLTFCENENALLSANVQNVSYLWNTGATTETILTTTEGIYTVTVTNSANCSSTKTIQLKQIDTPKIEEVNSNDYDIEINLANEVGNFEYSINGINYQDSGLFLNIEGGIYTIYVREKSGCGIATLLYIHFVIPKFFTPNGDGTNDRFDIGGLEFYTNFEVNIFDRYGKLLKNFSNSTVEWDGTFNNKNLPADDYWYVIQVDGTTYKGHFALKR</sequence>
<evidence type="ECO:0000313" key="4">
    <source>
        <dbReference type="Proteomes" id="UP000192360"/>
    </source>
</evidence>
<proteinExistence type="predicted"/>
<dbReference type="InterPro" id="IPR026341">
    <property type="entry name" value="T9SS_type_B"/>
</dbReference>
<protein>
    <submittedName>
        <fullName evidence="3">Gliding motility-associated C-terminal domain-containing protein</fullName>
    </submittedName>
</protein>